<name>A0A830F8H3_9EURY</name>
<evidence type="ECO:0000256" key="2">
    <source>
        <dbReference type="SAM" id="MobiDB-lite"/>
    </source>
</evidence>
<dbReference type="InterPro" id="IPR007527">
    <property type="entry name" value="Znf_SWIM"/>
</dbReference>
<feature type="compositionally biased region" description="Low complexity" evidence="2">
    <location>
        <begin position="1"/>
        <end position="18"/>
    </location>
</feature>
<dbReference type="EMBL" id="BMPF01000001">
    <property type="protein sequence ID" value="GGL29514.1"/>
    <property type="molecule type" value="Genomic_DNA"/>
</dbReference>
<evidence type="ECO:0000256" key="1">
    <source>
        <dbReference type="PROSITE-ProRule" id="PRU00325"/>
    </source>
</evidence>
<sequence>MVPTKPTRTTTPRLAPLAPDGPTENRADRARSEPMAVVALGDGRYDVVVRGGAAYTVSLDEGTCTCPDYRYRERRCKHRRRVAIDVTERRVPAPDERDATCAACGDPVFVAADAPDPAYCGACTLAPGTLVRDRERGDVLVVVETLTRRATDVAVGDHTVADHPTNDGYDPRDAVVEAVYPTRDATPGSLRERGVRTYAFPRARLERLSR</sequence>
<dbReference type="PROSITE" id="PS50966">
    <property type="entry name" value="ZF_SWIM"/>
    <property type="match status" value="1"/>
</dbReference>
<keyword evidence="5" id="KW-1185">Reference proteome</keyword>
<dbReference type="AlphaFoldDB" id="A0A830F8H3"/>
<feature type="compositionally biased region" description="Basic and acidic residues" evidence="2">
    <location>
        <begin position="23"/>
        <end position="32"/>
    </location>
</feature>
<reference evidence="4 5" key="1">
    <citation type="journal article" date="2019" name="Int. J. Syst. Evol. Microbiol.">
        <title>The Global Catalogue of Microorganisms (GCM) 10K type strain sequencing project: providing services to taxonomists for standard genome sequencing and annotation.</title>
        <authorList>
            <consortium name="The Broad Institute Genomics Platform"/>
            <consortium name="The Broad Institute Genome Sequencing Center for Infectious Disease"/>
            <person name="Wu L."/>
            <person name="Ma J."/>
        </authorList>
    </citation>
    <scope>NUCLEOTIDE SEQUENCE [LARGE SCALE GENOMIC DNA]</scope>
    <source>
        <strain evidence="4 5">JCM 19585</strain>
    </source>
</reference>
<dbReference type="OrthoDB" id="166762at2157"/>
<accession>A0A830F8H3</accession>
<protein>
    <recommendedName>
        <fullName evidence="3">SWIM-type domain-containing protein</fullName>
    </recommendedName>
</protein>
<comment type="caution">
    <text evidence="4">The sequence shown here is derived from an EMBL/GenBank/DDBJ whole genome shotgun (WGS) entry which is preliminary data.</text>
</comment>
<dbReference type="Pfam" id="PF04434">
    <property type="entry name" value="SWIM"/>
    <property type="match status" value="1"/>
</dbReference>
<gene>
    <name evidence="4" type="ORF">GCM10009037_11520</name>
</gene>
<keyword evidence="1" id="KW-0479">Metal-binding</keyword>
<keyword evidence="1" id="KW-0862">Zinc</keyword>
<keyword evidence="1" id="KW-0863">Zinc-finger</keyword>
<dbReference type="GO" id="GO:0008270">
    <property type="term" value="F:zinc ion binding"/>
    <property type="evidence" value="ECO:0007669"/>
    <property type="project" value="UniProtKB-KW"/>
</dbReference>
<evidence type="ECO:0000313" key="4">
    <source>
        <dbReference type="EMBL" id="GGL29514.1"/>
    </source>
</evidence>
<dbReference type="RefSeq" id="WP_188880267.1">
    <property type="nucleotide sequence ID" value="NZ_BMPF01000001.1"/>
</dbReference>
<feature type="domain" description="SWIM-type" evidence="3">
    <location>
        <begin position="55"/>
        <end position="87"/>
    </location>
</feature>
<evidence type="ECO:0000259" key="3">
    <source>
        <dbReference type="PROSITE" id="PS50966"/>
    </source>
</evidence>
<proteinExistence type="predicted"/>
<feature type="region of interest" description="Disordered" evidence="2">
    <location>
        <begin position="1"/>
        <end position="32"/>
    </location>
</feature>
<organism evidence="4 5">
    <name type="scientific">Halarchaeum grantii</name>
    <dbReference type="NCBI Taxonomy" id="1193105"/>
    <lineage>
        <taxon>Archaea</taxon>
        <taxon>Methanobacteriati</taxon>
        <taxon>Methanobacteriota</taxon>
        <taxon>Stenosarchaea group</taxon>
        <taxon>Halobacteria</taxon>
        <taxon>Halobacteriales</taxon>
        <taxon>Halobacteriaceae</taxon>
    </lineage>
</organism>
<evidence type="ECO:0000313" key="5">
    <source>
        <dbReference type="Proteomes" id="UP000628840"/>
    </source>
</evidence>
<dbReference type="Proteomes" id="UP000628840">
    <property type="component" value="Unassembled WGS sequence"/>
</dbReference>